<feature type="compositionally biased region" description="Pro residues" evidence="1">
    <location>
        <begin position="145"/>
        <end position="156"/>
    </location>
</feature>
<keyword evidence="3" id="KW-1185">Reference proteome</keyword>
<evidence type="ECO:0000256" key="1">
    <source>
        <dbReference type="SAM" id="MobiDB-lite"/>
    </source>
</evidence>
<sequence length="231" mass="24244">MVNNQSGEYGEQQWYPKLPEGYQEQSAPRMHGQEMGGWHPGMGMSGFSFGGGFPGHGSHGFPPGGGFPGHGSPGFPPGGGFPGHGSHGFPPGGGFPGHGSPGFPPGGGFPGHGSPGFPPGGGFPGHGSPGFPPGGGSSGQHQGPTSPPPNMTPPYPDNKSTGPQLRAVDPGAIGGCMYRNTYVWLSRREGFWFYPTFVGRTSVAGFRWNNRRRRWEYLGVDLDRIDSFTCF</sequence>
<proteinExistence type="predicted"/>
<evidence type="ECO:0008006" key="4">
    <source>
        <dbReference type="Google" id="ProtNLM"/>
    </source>
</evidence>
<dbReference type="EMBL" id="UXAV01000043">
    <property type="protein sequence ID" value="VDC32010.1"/>
    <property type="molecule type" value="Genomic_DNA"/>
</dbReference>
<dbReference type="RefSeq" id="WP_345788907.1">
    <property type="nucleotide sequence ID" value="NZ_UXAV01000043.1"/>
</dbReference>
<dbReference type="Proteomes" id="UP000270468">
    <property type="component" value="Unassembled WGS sequence"/>
</dbReference>
<gene>
    <name evidence="2" type="ORF">FILTAD_02554</name>
</gene>
<evidence type="ECO:0000313" key="3">
    <source>
        <dbReference type="Proteomes" id="UP000270468"/>
    </source>
</evidence>
<evidence type="ECO:0000313" key="2">
    <source>
        <dbReference type="EMBL" id="VDC32010.1"/>
    </source>
</evidence>
<feature type="compositionally biased region" description="Gly residues" evidence="1">
    <location>
        <begin position="54"/>
        <end position="138"/>
    </location>
</feature>
<accession>A0A3P5XK11</accession>
<feature type="region of interest" description="Disordered" evidence="1">
    <location>
        <begin position="54"/>
        <end position="167"/>
    </location>
</feature>
<name>A0A3P5XK11_9BACL</name>
<dbReference type="AlphaFoldDB" id="A0A3P5XK11"/>
<protein>
    <recommendedName>
        <fullName evidence="4">Transporter</fullName>
    </recommendedName>
</protein>
<organism evidence="2 3">
    <name type="scientific">Filibacter tadaridae</name>
    <dbReference type="NCBI Taxonomy" id="2483811"/>
    <lineage>
        <taxon>Bacteria</taxon>
        <taxon>Bacillati</taxon>
        <taxon>Bacillota</taxon>
        <taxon>Bacilli</taxon>
        <taxon>Bacillales</taxon>
        <taxon>Caryophanaceae</taxon>
        <taxon>Filibacter</taxon>
    </lineage>
</organism>
<reference evidence="2 3" key="1">
    <citation type="submission" date="2018-11" db="EMBL/GenBank/DDBJ databases">
        <authorList>
            <person name="Criscuolo A."/>
        </authorList>
    </citation>
    <scope>NUCLEOTIDE SEQUENCE [LARGE SCALE GENOMIC DNA]</scope>
    <source>
        <strain evidence="2">ATB-66</strain>
    </source>
</reference>